<comment type="caution">
    <text evidence="1">The sequence shown here is derived from an EMBL/GenBank/DDBJ whole genome shotgun (WGS) entry which is preliminary data.</text>
</comment>
<evidence type="ECO:0000313" key="2">
    <source>
        <dbReference type="Proteomes" id="UP000499080"/>
    </source>
</evidence>
<proteinExistence type="predicted"/>
<name>A0A4Y2B7Z2_ARAVE</name>
<dbReference type="OrthoDB" id="5918257at2759"/>
<reference evidence="1 2" key="1">
    <citation type="journal article" date="2019" name="Sci. Rep.">
        <title>Orb-weaving spider Araneus ventricosus genome elucidates the spidroin gene catalogue.</title>
        <authorList>
            <person name="Kono N."/>
            <person name="Nakamura H."/>
            <person name="Ohtoshi R."/>
            <person name="Moran D.A.P."/>
            <person name="Shinohara A."/>
            <person name="Yoshida Y."/>
            <person name="Fujiwara M."/>
            <person name="Mori M."/>
            <person name="Tomita M."/>
            <person name="Arakawa K."/>
        </authorList>
    </citation>
    <scope>NUCLEOTIDE SEQUENCE [LARGE SCALE GENOMIC DNA]</scope>
</reference>
<dbReference type="Proteomes" id="UP000499080">
    <property type="component" value="Unassembled WGS sequence"/>
</dbReference>
<keyword evidence="2" id="KW-1185">Reference proteome</keyword>
<sequence length="165" mass="18868">MKRRYRKQLLSKLPFEGDDDEEEAACSVVQFWKAGVLSPKCRPINNDSGFVTVTELNELLEQFPGRGKCEEDDVSSWLDWDADNAGFQLMSDDEIIAQVRKSNSHDDNSESDEDEVIETSKISNSYSFECSAKGLMWLEQQTDSDSTELMLLKQVRDRAAERRQS</sequence>
<protein>
    <recommendedName>
        <fullName evidence="3">Jerky-like</fullName>
    </recommendedName>
</protein>
<evidence type="ECO:0000313" key="1">
    <source>
        <dbReference type="EMBL" id="GBL88183.1"/>
    </source>
</evidence>
<gene>
    <name evidence="1" type="ORF">AVEN_117775_1</name>
</gene>
<accession>A0A4Y2B7Z2</accession>
<dbReference type="EMBL" id="BGPR01000058">
    <property type="protein sequence ID" value="GBL88183.1"/>
    <property type="molecule type" value="Genomic_DNA"/>
</dbReference>
<evidence type="ECO:0008006" key="3">
    <source>
        <dbReference type="Google" id="ProtNLM"/>
    </source>
</evidence>
<dbReference type="AlphaFoldDB" id="A0A4Y2B7Z2"/>
<organism evidence="1 2">
    <name type="scientific">Araneus ventricosus</name>
    <name type="common">Orbweaver spider</name>
    <name type="synonym">Epeira ventricosa</name>
    <dbReference type="NCBI Taxonomy" id="182803"/>
    <lineage>
        <taxon>Eukaryota</taxon>
        <taxon>Metazoa</taxon>
        <taxon>Ecdysozoa</taxon>
        <taxon>Arthropoda</taxon>
        <taxon>Chelicerata</taxon>
        <taxon>Arachnida</taxon>
        <taxon>Araneae</taxon>
        <taxon>Araneomorphae</taxon>
        <taxon>Entelegynae</taxon>
        <taxon>Araneoidea</taxon>
        <taxon>Araneidae</taxon>
        <taxon>Araneus</taxon>
    </lineage>
</organism>